<dbReference type="PANTHER" id="PTHR37023">
    <property type="entry name" value="TRANSPOSASE"/>
    <property type="match status" value="1"/>
</dbReference>
<dbReference type="RefSeq" id="WP_255227723.1">
    <property type="nucleotide sequence ID" value="NZ_JAJEKE010000009.1"/>
</dbReference>
<dbReference type="PANTHER" id="PTHR37023:SF1">
    <property type="entry name" value="ISSOD25 TRANSPOSASE TNPA_ISSOD25"/>
    <property type="match status" value="1"/>
</dbReference>
<keyword evidence="4" id="KW-1185">Reference proteome</keyword>
<dbReference type="EMBL" id="JAJEKE010000009">
    <property type="protein sequence ID" value="MCQ1530207.1"/>
    <property type="molecule type" value="Genomic_DNA"/>
</dbReference>
<evidence type="ECO:0000259" key="1">
    <source>
        <dbReference type="Pfam" id="PF04986"/>
    </source>
</evidence>
<feature type="domain" description="Transposase IS801/IS1294" evidence="1">
    <location>
        <begin position="133"/>
        <end position="317"/>
    </location>
</feature>
<organism evidence="3 4">
    <name type="scientific">Lutispora saccharofermentans</name>
    <dbReference type="NCBI Taxonomy" id="3024236"/>
    <lineage>
        <taxon>Bacteria</taxon>
        <taxon>Bacillati</taxon>
        <taxon>Bacillota</taxon>
        <taxon>Clostridia</taxon>
        <taxon>Lutisporales</taxon>
        <taxon>Lutisporaceae</taxon>
        <taxon>Lutispora</taxon>
    </lineage>
</organism>
<dbReference type="InterPro" id="IPR026889">
    <property type="entry name" value="Zn_Tnp"/>
</dbReference>
<name>A0ABT1NG25_9FIRM</name>
<accession>A0ABT1NG25</accession>
<feature type="domain" description="Transposase zinc-binding" evidence="2">
    <location>
        <begin position="14"/>
        <end position="91"/>
    </location>
</feature>
<dbReference type="NCBIfam" id="NF033538">
    <property type="entry name" value="transpos_IS91"/>
    <property type="match status" value="1"/>
</dbReference>
<evidence type="ECO:0000313" key="3">
    <source>
        <dbReference type="EMBL" id="MCQ1530207.1"/>
    </source>
</evidence>
<dbReference type="InterPro" id="IPR054832">
    <property type="entry name" value="transpos_IS91"/>
</dbReference>
<dbReference type="Pfam" id="PF14319">
    <property type="entry name" value="Zn_Tnp_IS91"/>
    <property type="match status" value="1"/>
</dbReference>
<protein>
    <submittedName>
        <fullName evidence="3">IS91 family transposase</fullName>
    </submittedName>
</protein>
<comment type="caution">
    <text evidence="3">The sequence shown here is derived from an EMBL/GenBank/DDBJ whole genome shotgun (WGS) entry which is preliminary data.</text>
</comment>
<gene>
    <name evidence="3" type="ORF">LJD61_11690</name>
</gene>
<evidence type="ECO:0000313" key="4">
    <source>
        <dbReference type="Proteomes" id="UP001651880"/>
    </source>
</evidence>
<dbReference type="Proteomes" id="UP001651880">
    <property type="component" value="Unassembled WGS sequence"/>
</dbReference>
<dbReference type="Pfam" id="PF04986">
    <property type="entry name" value="Y2_Tnp"/>
    <property type="match status" value="1"/>
</dbReference>
<sequence>MSKIQHIFNSFNMPNMSPVQRKAFHSIKNCRTPLLGAHISHCNNCEHTAILYNSCRNRHCPICQGAKQYEWVEKQLAKLLPVGYFHIVFTLPHELNSIILQNQEFLYDILIKSAADTLKELAADKKYLGAQIGITSVLHTWGQNLSFHPHLHCTVPGGGLSFDGFRFAKSGKKFFIPVSVISRKFRGKFLYFLDKAFKEGHLQFFNDNLDLAFYENFSVFKDSLYKEDWVVYSKKPFKTPFHVVKYLGRYTHRVAISDSRILDFDGTHVTFEYKDYKDKYRKKLMRLSGTEFIRRFLLHVLPLGFTKIRHYGVLSSRNISKKLVRYMIILKQKPYIPKLERPVSLCPICGCPLMYKAEKVLVPS</sequence>
<reference evidence="3 4" key="1">
    <citation type="submission" date="2021-10" db="EMBL/GenBank/DDBJ databases">
        <title>Lutispora strain m25 sp. nov., a thermophilic, non-spore-forming bacterium isolated from a lab-scale methanogenic bioreactor digesting anaerobic sludge.</title>
        <authorList>
            <person name="El Houari A."/>
            <person name="Mcdonald J."/>
        </authorList>
    </citation>
    <scope>NUCLEOTIDE SEQUENCE [LARGE SCALE GENOMIC DNA]</scope>
    <source>
        <strain evidence="4">m25</strain>
    </source>
</reference>
<evidence type="ECO:0000259" key="2">
    <source>
        <dbReference type="Pfam" id="PF14319"/>
    </source>
</evidence>
<proteinExistence type="predicted"/>
<dbReference type="InterPro" id="IPR007069">
    <property type="entry name" value="Transposase_32"/>
</dbReference>